<proteinExistence type="predicted"/>
<gene>
    <name evidence="1" type="ORF">OG563_43100</name>
</gene>
<reference evidence="1" key="1">
    <citation type="submission" date="2022-10" db="EMBL/GenBank/DDBJ databases">
        <title>The complete genomes of actinobacterial strains from the NBC collection.</title>
        <authorList>
            <person name="Joergensen T.S."/>
            <person name="Alvarez Arevalo M."/>
            <person name="Sterndorff E.B."/>
            <person name="Faurdal D."/>
            <person name="Vuksanovic O."/>
            <person name="Mourched A.-S."/>
            <person name="Charusanti P."/>
            <person name="Shaw S."/>
            <person name="Blin K."/>
            <person name="Weber T."/>
        </authorList>
    </citation>
    <scope>NUCLEOTIDE SEQUENCE</scope>
    <source>
        <strain evidence="1">NBC_01482</strain>
    </source>
</reference>
<keyword evidence="2" id="KW-1185">Reference proteome</keyword>
<sequence length="277" mass="28397">MTGLLDGLVDDAGLFPPTALSMPEAIVRHRADRRAANPILTHRFLCPASRIGELRAQLERGERIRVGLIADTGVPGLAAALTDLAADPALDVALIEFPLDAATVPLGRVVAEFPPGVPAFVEPASYSDIAACTPELARLGVGLKLRCGGIRPELFPSAQTLANALIAAAEAGVPVKATAGLHHAVRYTDEGTGFTHHGFLNLVLAAAAATGGADAEAVEVVLLTDDALSLVRAATALDTSDVAATRALLTSYGSCSTTIPVAEAQAFGLIDTEGISQ</sequence>
<dbReference type="Proteomes" id="UP001432062">
    <property type="component" value="Chromosome"/>
</dbReference>
<evidence type="ECO:0000313" key="1">
    <source>
        <dbReference type="EMBL" id="WUV45798.1"/>
    </source>
</evidence>
<accession>A0ABZ1YRW9</accession>
<dbReference type="EMBL" id="CP109441">
    <property type="protein sequence ID" value="WUV45798.1"/>
    <property type="molecule type" value="Genomic_DNA"/>
</dbReference>
<name>A0ABZ1YRW9_9NOCA</name>
<protein>
    <submittedName>
        <fullName evidence="1">Uncharacterized protein</fullName>
    </submittedName>
</protein>
<organism evidence="1 2">
    <name type="scientific">Nocardia vinacea</name>
    <dbReference type="NCBI Taxonomy" id="96468"/>
    <lineage>
        <taxon>Bacteria</taxon>
        <taxon>Bacillati</taxon>
        <taxon>Actinomycetota</taxon>
        <taxon>Actinomycetes</taxon>
        <taxon>Mycobacteriales</taxon>
        <taxon>Nocardiaceae</taxon>
        <taxon>Nocardia</taxon>
    </lineage>
</organism>
<dbReference type="RefSeq" id="WP_327099056.1">
    <property type="nucleotide sequence ID" value="NZ_CP109149.1"/>
</dbReference>
<evidence type="ECO:0000313" key="2">
    <source>
        <dbReference type="Proteomes" id="UP001432062"/>
    </source>
</evidence>